<protein>
    <submittedName>
        <fullName evidence="3">PKD domain-containing protein</fullName>
    </submittedName>
</protein>
<evidence type="ECO:0000259" key="2">
    <source>
        <dbReference type="PROSITE" id="PS50093"/>
    </source>
</evidence>
<dbReference type="SUPFAM" id="SSF49299">
    <property type="entry name" value="PKD domain"/>
    <property type="match status" value="2"/>
</dbReference>
<feature type="domain" description="PKD" evidence="2">
    <location>
        <begin position="543"/>
        <end position="598"/>
    </location>
</feature>
<dbReference type="Pfam" id="PF18962">
    <property type="entry name" value="Por_Secre_tail"/>
    <property type="match status" value="1"/>
</dbReference>
<feature type="domain" description="PKD" evidence="2">
    <location>
        <begin position="227"/>
        <end position="317"/>
    </location>
</feature>
<dbReference type="SMART" id="SM00458">
    <property type="entry name" value="RICIN"/>
    <property type="match status" value="2"/>
</dbReference>
<gene>
    <name evidence="3" type="ORF">EQG79_22275</name>
</gene>
<dbReference type="InterPro" id="IPR035992">
    <property type="entry name" value="Ricin_B-like_lectins"/>
</dbReference>
<organism evidence="3 4">
    <name type="scientific">Spirosoma sordidisoli</name>
    <dbReference type="NCBI Taxonomy" id="2502893"/>
    <lineage>
        <taxon>Bacteria</taxon>
        <taxon>Pseudomonadati</taxon>
        <taxon>Bacteroidota</taxon>
        <taxon>Cytophagia</taxon>
        <taxon>Cytophagales</taxon>
        <taxon>Cytophagaceae</taxon>
        <taxon>Spirosoma</taxon>
    </lineage>
</organism>
<dbReference type="Gene3D" id="2.60.40.10">
    <property type="entry name" value="Immunoglobulins"/>
    <property type="match status" value="3"/>
</dbReference>
<dbReference type="InterPro" id="IPR026444">
    <property type="entry name" value="Secre_tail"/>
</dbReference>
<dbReference type="EMBL" id="SBLB01000006">
    <property type="protein sequence ID" value="RYC68178.1"/>
    <property type="molecule type" value="Genomic_DNA"/>
</dbReference>
<dbReference type="PROSITE" id="PS50093">
    <property type="entry name" value="PKD"/>
    <property type="match status" value="2"/>
</dbReference>
<dbReference type="Proteomes" id="UP000290407">
    <property type="component" value="Unassembled WGS sequence"/>
</dbReference>
<dbReference type="Pfam" id="PF14200">
    <property type="entry name" value="RicinB_lectin_2"/>
    <property type="match status" value="4"/>
</dbReference>
<evidence type="ECO:0000313" key="4">
    <source>
        <dbReference type="Proteomes" id="UP000290407"/>
    </source>
</evidence>
<dbReference type="NCBIfam" id="TIGR04183">
    <property type="entry name" value="Por_Secre_tail"/>
    <property type="match status" value="1"/>
</dbReference>
<dbReference type="InterPro" id="IPR000772">
    <property type="entry name" value="Ricin_B_lectin"/>
</dbReference>
<dbReference type="PROSITE" id="PS50231">
    <property type="entry name" value="RICIN_B_LECTIN"/>
    <property type="match status" value="2"/>
</dbReference>
<reference evidence="3 4" key="1">
    <citation type="submission" date="2019-01" db="EMBL/GenBank/DDBJ databases">
        <title>Spirosoma flava sp. nov., a propanil-degrading bacterium isolated from herbicide-contaminated soil.</title>
        <authorList>
            <person name="Zhang L."/>
            <person name="Jiang J.-D."/>
        </authorList>
    </citation>
    <scope>NUCLEOTIDE SEQUENCE [LARGE SCALE GENOMIC DNA]</scope>
    <source>
        <strain evidence="3 4">TY50</strain>
    </source>
</reference>
<dbReference type="SMART" id="SM00089">
    <property type="entry name" value="PKD"/>
    <property type="match status" value="2"/>
</dbReference>
<dbReference type="InterPro" id="IPR022409">
    <property type="entry name" value="PKD/Chitinase_dom"/>
</dbReference>
<dbReference type="Gene3D" id="2.80.10.50">
    <property type="match status" value="2"/>
</dbReference>
<dbReference type="InterPro" id="IPR035986">
    <property type="entry name" value="PKD_dom_sf"/>
</dbReference>
<dbReference type="AlphaFoldDB" id="A0A4V1RVW4"/>
<dbReference type="Pfam" id="PF18911">
    <property type="entry name" value="PKD_4"/>
    <property type="match status" value="2"/>
</dbReference>
<dbReference type="SUPFAM" id="SSF50370">
    <property type="entry name" value="Ricin B-like lectins"/>
    <property type="match status" value="2"/>
</dbReference>
<dbReference type="CDD" id="cd00146">
    <property type="entry name" value="PKD"/>
    <property type="match status" value="2"/>
</dbReference>
<comment type="caution">
    <text evidence="3">The sequence shown here is derived from an EMBL/GenBank/DDBJ whole genome shotgun (WGS) entry which is preliminary data.</text>
</comment>
<keyword evidence="4" id="KW-1185">Reference proteome</keyword>
<feature type="region of interest" description="Disordered" evidence="1">
    <location>
        <begin position="38"/>
        <end position="58"/>
    </location>
</feature>
<evidence type="ECO:0000313" key="3">
    <source>
        <dbReference type="EMBL" id="RYC68178.1"/>
    </source>
</evidence>
<proteinExistence type="predicted"/>
<accession>A0A4V1RVW4</accession>
<dbReference type="InterPro" id="IPR013783">
    <property type="entry name" value="Ig-like_fold"/>
</dbReference>
<evidence type="ECO:0000256" key="1">
    <source>
        <dbReference type="SAM" id="MobiDB-lite"/>
    </source>
</evidence>
<sequence>MTIFFTHSGRYRSCLGLLCWLVSHVGVLGFPSTTHSNKINETAKSSKRDEPARVSTNPPFVSLSGTSSVSAIDPAKCYRLVSRLSGKVIGIDANGQADGTPLRQRTDANLLAQGWRFTPEGNYYNITVLHTQKGLQVANSSVADDALVEQWTYWGGYHQQWLVERNGEGFYSIRNRNSTKALTVRDASLAEGALISQQPLGTGQHQQWRIEERSCTTTPLPTTNRAPIAVATATSLTGTSPLSVTFTGSASADPDGDPITYEWDFGDGSSFSTEANPVKVFTAKPGSQGIGLVLNYTVRLTVIDNKGQRSAVQTLYVSLANNAPTVRITNPVNGTSYALDNVTSYSLAAAVTGNSLKSQIWEVKLRKNNREQLVTTASGANPVINILPVGCEGEDAYYLITVKVIDFNGLSGQDSVRISPDCNSPRLSVTNLTATPFINVSTIRLNWTNPALSFDDVLVVGKAGAGINEIPLEPAYTANASFTGNGSDFYGGKVLYQGIGTSVTVTDLAVGQTYYFRVYTRKGRGWTGGVAINATPASGNRPPVAVATSTSLTGTSPLSVTFTGSASSDPDGDPITYEWDFGDGSPFSTEANPVKTFTIRPGAQGVPQLSYSVRLVVRDNRGGVATSQLLLVSLRNSVSAIDPAKCYRLVSRLSGKVIGIDANGQADGTPLRQRTDANLLAQGWRFTPEGNYYNITVLHTQKGLQVANSSVADDALVEQWTYWGGYHQQWLVERNGEGFYSIRNRNSTKALTVRDASVPEGALISQQPLGAGQHQQWRIEERSCPAAGRVGAEKTDVAFSLWPNPARDHVLINLSAAGNQSVDMQLTDLLGRSLQQQQLEVVPAEPYRVDTSHLPNGLYLIRLTPAGQLPATLRLLIQR</sequence>
<dbReference type="CDD" id="cd00161">
    <property type="entry name" value="beta-trefoil_Ricin-like"/>
    <property type="match status" value="2"/>
</dbReference>
<name>A0A4V1RVW4_9BACT</name>
<dbReference type="InterPro" id="IPR000601">
    <property type="entry name" value="PKD_dom"/>
</dbReference>